<keyword evidence="4" id="KW-1185">Reference proteome</keyword>
<dbReference type="Pfam" id="PF06013">
    <property type="entry name" value="WXG100"/>
    <property type="match status" value="1"/>
</dbReference>
<name>A0A172UQD5_9MYCO</name>
<sequence>MGGERLRVDPAEVSMAADHVDVAAETLRSDHGSAHARIAAAKSGWIGTSSTALAAAATKWEDDSAAHYSELIDHVEALRSAASMYASTDSQSKAAIDAASSPLGSMGL</sequence>
<dbReference type="STRING" id="1682113.A7U43_19725"/>
<dbReference type="SUPFAM" id="SSF140453">
    <property type="entry name" value="EsxAB dimer-like"/>
    <property type="match status" value="1"/>
</dbReference>
<organism evidence="3 4">
    <name type="scientific">Mycobacterium adipatum</name>
    <dbReference type="NCBI Taxonomy" id="1682113"/>
    <lineage>
        <taxon>Bacteria</taxon>
        <taxon>Bacillati</taxon>
        <taxon>Actinomycetota</taxon>
        <taxon>Actinomycetes</taxon>
        <taxon>Mycobacteriales</taxon>
        <taxon>Mycobacteriaceae</taxon>
        <taxon>Mycobacterium</taxon>
    </lineage>
</organism>
<dbReference type="InterPro" id="IPR036689">
    <property type="entry name" value="ESAT-6-like_sf"/>
</dbReference>
<evidence type="ECO:0000313" key="3">
    <source>
        <dbReference type="EMBL" id="ANE81216.1"/>
    </source>
</evidence>
<dbReference type="OrthoDB" id="4763208at2"/>
<evidence type="ECO:0000313" key="4">
    <source>
        <dbReference type="Proteomes" id="UP000077143"/>
    </source>
</evidence>
<evidence type="ECO:0000256" key="2">
    <source>
        <dbReference type="SAM" id="MobiDB-lite"/>
    </source>
</evidence>
<dbReference type="NCBIfam" id="TIGR03930">
    <property type="entry name" value="WXG100_ESAT6"/>
    <property type="match status" value="1"/>
</dbReference>
<reference evidence="3 4" key="1">
    <citation type="submission" date="2016-05" db="EMBL/GenBank/DDBJ databases">
        <title>Complete genome sequence of a phthalic acid esters degrading Mycobacterium sp. YC-RL4.</title>
        <authorList>
            <person name="Ren L."/>
            <person name="Fan S."/>
            <person name="Ruth N."/>
            <person name="Jia Y."/>
            <person name="Wang J."/>
            <person name="Qiao C."/>
        </authorList>
    </citation>
    <scope>NUCLEOTIDE SEQUENCE [LARGE SCALE GENOMIC DNA]</scope>
    <source>
        <strain evidence="3 4">YC-RL4</strain>
    </source>
</reference>
<evidence type="ECO:0000256" key="1">
    <source>
        <dbReference type="RuleBase" id="RU362001"/>
    </source>
</evidence>
<dbReference type="Proteomes" id="UP000077143">
    <property type="component" value="Chromosome"/>
</dbReference>
<comment type="similarity">
    <text evidence="1">Belongs to the WXG100 family.</text>
</comment>
<dbReference type="KEGG" id="madi:A7U43_19725"/>
<dbReference type="InterPro" id="IPR010310">
    <property type="entry name" value="T7SS_ESAT-6-like"/>
</dbReference>
<dbReference type="AlphaFoldDB" id="A0A172UQD5"/>
<proteinExistence type="inferred from homology"/>
<gene>
    <name evidence="3" type="ORF">A7U43_19725</name>
</gene>
<dbReference type="EMBL" id="CP015596">
    <property type="protein sequence ID" value="ANE81216.1"/>
    <property type="molecule type" value="Genomic_DNA"/>
</dbReference>
<dbReference type="Gene3D" id="1.10.287.1060">
    <property type="entry name" value="ESAT-6-like"/>
    <property type="match status" value="1"/>
</dbReference>
<protein>
    <recommendedName>
        <fullName evidence="1">ESAT-6-like protein</fullName>
    </recommendedName>
</protein>
<feature type="region of interest" description="Disordered" evidence="2">
    <location>
        <begin position="87"/>
        <end position="108"/>
    </location>
</feature>
<accession>A0A172UQD5</accession>